<keyword evidence="3 5" id="KW-0285">Flavoprotein</keyword>
<reference evidence="10" key="1">
    <citation type="submission" date="2018-12" db="EMBL/GenBank/DDBJ databases">
        <title>Tengunoibacter tsumagoiensis gen. nov., sp. nov., Dictyobacter kobayashii sp. nov., D. alpinus sp. nov., and D. joshuensis sp. nov. and description of Dictyobacteraceae fam. nov. within the order Ktedonobacterales isolated from Tengu-no-mugimeshi.</title>
        <authorList>
            <person name="Wang C.M."/>
            <person name="Zheng Y."/>
            <person name="Sakai Y."/>
            <person name="Toyoda A."/>
            <person name="Minakuchi Y."/>
            <person name="Abe K."/>
            <person name="Yokota A."/>
            <person name="Yabe S."/>
        </authorList>
    </citation>
    <scope>NUCLEOTIDE SEQUENCE [LARGE SCALE GENOMIC DNA]</scope>
    <source>
        <strain evidence="10">Uno16</strain>
    </source>
</reference>
<dbReference type="GO" id="GO:0050660">
    <property type="term" value="F:flavin adenine dinucleotide binding"/>
    <property type="evidence" value="ECO:0007669"/>
    <property type="project" value="InterPro"/>
</dbReference>
<dbReference type="PIRSF" id="PIRSF016578">
    <property type="entry name" value="HsaA"/>
    <property type="match status" value="1"/>
</dbReference>
<keyword evidence="4 5" id="KW-0274">FAD</keyword>
<dbReference type="Proteomes" id="UP000287171">
    <property type="component" value="Unassembled WGS sequence"/>
</dbReference>
<evidence type="ECO:0000256" key="3">
    <source>
        <dbReference type="ARBA" id="ARBA00022630"/>
    </source>
</evidence>
<evidence type="ECO:0000259" key="8">
    <source>
        <dbReference type="Pfam" id="PF02771"/>
    </source>
</evidence>
<dbReference type="PANTHER" id="PTHR43884:SF12">
    <property type="entry name" value="ISOVALERYL-COA DEHYDROGENASE, MITOCHONDRIAL-RELATED"/>
    <property type="match status" value="1"/>
</dbReference>
<protein>
    <submittedName>
        <fullName evidence="9">Acyl-CoA dehydrogenase</fullName>
    </submittedName>
</protein>
<dbReference type="InterPro" id="IPR046373">
    <property type="entry name" value="Acyl-CoA_Oxase/DH_mid-dom_sf"/>
</dbReference>
<dbReference type="SUPFAM" id="SSF56645">
    <property type="entry name" value="Acyl-CoA dehydrogenase NM domain-like"/>
    <property type="match status" value="1"/>
</dbReference>
<keyword evidence="10" id="KW-1185">Reference proteome</keyword>
<comment type="caution">
    <text evidence="9">The sequence shown here is derived from an EMBL/GenBank/DDBJ whole genome shotgun (WGS) entry which is preliminary data.</text>
</comment>
<keyword evidence="5" id="KW-0560">Oxidoreductase</keyword>
<dbReference type="GO" id="GO:0003995">
    <property type="term" value="F:acyl-CoA dehydrogenase activity"/>
    <property type="evidence" value="ECO:0007669"/>
    <property type="project" value="TreeGrafter"/>
</dbReference>
<evidence type="ECO:0000259" key="7">
    <source>
        <dbReference type="Pfam" id="PF02770"/>
    </source>
</evidence>
<gene>
    <name evidence="9" type="ORF">KDA_67760</name>
</gene>
<evidence type="ECO:0000313" key="10">
    <source>
        <dbReference type="Proteomes" id="UP000287171"/>
    </source>
</evidence>
<dbReference type="InterPro" id="IPR009100">
    <property type="entry name" value="AcylCoA_DH/oxidase_NM_dom_sf"/>
</dbReference>
<dbReference type="InterPro" id="IPR006091">
    <property type="entry name" value="Acyl-CoA_Oxase/DH_mid-dom"/>
</dbReference>
<sequence length="383" mass="42344">MVITAINEEQETERRSDYRAFVDQYIVPYADQYDRQASTPPELIQRLARQGYLGALIPTCYGGSGLDMVTLGILSEELGRGCSSIRSLLTVHSMVAYALLRWGKKWQQERWLPKLASGEMIGAFGLSEPNVGSDAKSIEATATIQGEEYVLNGRKKWTTYGQIATLFLIFAQCDGKVSAFLVERDTPGFSVEPLHGITGTRASMLGELFMHECRIPRENLIGGRGFGLASVGTSALDIGRYTVACGCVGLIQSCLEACLSYTNSRQQFGSYLKDFQLTQQMITRMMSDVRAARLLCQQAGQLKDSGDPTTIMETWIAKYFASTAAVRAANDAVQLHGANGCTEDYPVQRYLRDAKVMEIIEGSTQIQQISIAQYGYQQYSMTH</sequence>
<dbReference type="InterPro" id="IPR036250">
    <property type="entry name" value="AcylCo_DH-like_C"/>
</dbReference>
<evidence type="ECO:0000313" key="9">
    <source>
        <dbReference type="EMBL" id="GCE31292.1"/>
    </source>
</evidence>
<feature type="domain" description="Acyl-CoA oxidase/dehydrogenase middle" evidence="7">
    <location>
        <begin position="123"/>
        <end position="212"/>
    </location>
</feature>
<dbReference type="InterPro" id="IPR013786">
    <property type="entry name" value="AcylCoA_DH/ox_N"/>
</dbReference>
<dbReference type="Gene3D" id="2.40.110.10">
    <property type="entry name" value="Butyryl-CoA Dehydrogenase, subunit A, domain 2"/>
    <property type="match status" value="1"/>
</dbReference>
<evidence type="ECO:0000256" key="4">
    <source>
        <dbReference type="ARBA" id="ARBA00022827"/>
    </source>
</evidence>
<dbReference type="AlphaFoldDB" id="A0A402BJ67"/>
<dbReference type="EMBL" id="BIFT01000002">
    <property type="protein sequence ID" value="GCE31292.1"/>
    <property type="molecule type" value="Genomic_DNA"/>
</dbReference>
<dbReference type="RefSeq" id="WP_126631275.1">
    <property type="nucleotide sequence ID" value="NZ_BIFT01000002.1"/>
</dbReference>
<dbReference type="InterPro" id="IPR009075">
    <property type="entry name" value="AcylCo_DH/oxidase_C"/>
</dbReference>
<dbReference type="OrthoDB" id="9778581at2"/>
<organism evidence="9 10">
    <name type="scientific">Dictyobacter alpinus</name>
    <dbReference type="NCBI Taxonomy" id="2014873"/>
    <lineage>
        <taxon>Bacteria</taxon>
        <taxon>Bacillati</taxon>
        <taxon>Chloroflexota</taxon>
        <taxon>Ktedonobacteria</taxon>
        <taxon>Ktedonobacterales</taxon>
        <taxon>Dictyobacteraceae</taxon>
        <taxon>Dictyobacter</taxon>
    </lineage>
</organism>
<comment type="similarity">
    <text evidence="2 5">Belongs to the acyl-CoA dehydrogenase family.</text>
</comment>
<evidence type="ECO:0000256" key="5">
    <source>
        <dbReference type="RuleBase" id="RU362125"/>
    </source>
</evidence>
<feature type="domain" description="Acyl-CoA dehydrogenase/oxidase N-terminal" evidence="8">
    <location>
        <begin position="9"/>
        <end position="119"/>
    </location>
</feature>
<dbReference type="SUPFAM" id="SSF47203">
    <property type="entry name" value="Acyl-CoA dehydrogenase C-terminal domain-like"/>
    <property type="match status" value="1"/>
</dbReference>
<evidence type="ECO:0000256" key="2">
    <source>
        <dbReference type="ARBA" id="ARBA00009347"/>
    </source>
</evidence>
<dbReference type="Pfam" id="PF02770">
    <property type="entry name" value="Acyl-CoA_dh_M"/>
    <property type="match status" value="1"/>
</dbReference>
<feature type="domain" description="Acyl-CoA dehydrogenase/oxidase C-terminal" evidence="6">
    <location>
        <begin position="233"/>
        <end position="373"/>
    </location>
</feature>
<dbReference type="InterPro" id="IPR037069">
    <property type="entry name" value="AcylCoA_DH/ox_N_sf"/>
</dbReference>
<comment type="cofactor">
    <cofactor evidence="1 5">
        <name>FAD</name>
        <dbReference type="ChEBI" id="CHEBI:57692"/>
    </cofactor>
</comment>
<dbReference type="Pfam" id="PF02771">
    <property type="entry name" value="Acyl-CoA_dh_N"/>
    <property type="match status" value="1"/>
</dbReference>
<accession>A0A402BJ67</accession>
<dbReference type="Pfam" id="PF00441">
    <property type="entry name" value="Acyl-CoA_dh_1"/>
    <property type="match status" value="1"/>
</dbReference>
<proteinExistence type="inferred from homology"/>
<dbReference type="PANTHER" id="PTHR43884">
    <property type="entry name" value="ACYL-COA DEHYDROGENASE"/>
    <property type="match status" value="1"/>
</dbReference>
<evidence type="ECO:0000259" key="6">
    <source>
        <dbReference type="Pfam" id="PF00441"/>
    </source>
</evidence>
<dbReference type="FunFam" id="1.20.140.10:FF:000004">
    <property type="entry name" value="Acyl-CoA dehydrogenase FadE25"/>
    <property type="match status" value="1"/>
</dbReference>
<dbReference type="Gene3D" id="1.20.140.10">
    <property type="entry name" value="Butyryl-CoA Dehydrogenase, subunit A, domain 3"/>
    <property type="match status" value="1"/>
</dbReference>
<name>A0A402BJ67_9CHLR</name>
<dbReference type="Gene3D" id="1.10.540.10">
    <property type="entry name" value="Acyl-CoA dehydrogenase/oxidase, N-terminal domain"/>
    <property type="match status" value="1"/>
</dbReference>
<evidence type="ECO:0000256" key="1">
    <source>
        <dbReference type="ARBA" id="ARBA00001974"/>
    </source>
</evidence>